<feature type="compositionally biased region" description="Polar residues" evidence="2">
    <location>
        <begin position="10"/>
        <end position="20"/>
    </location>
</feature>
<accession>A0A450TPU4</accession>
<sequence length="167" mass="18981">MTDTIKKHLSSTQITESPTGTREAGRTSPPLPTDSQEQPSRPNTEVLEKAVRRRFTADYKRRILSEADACTEPGGIGKLLRREGLYSSNLTNWRSQRNQGIRDGLSRSRGRKPQEKNLLADENTRLQKEIQRLHKRLMQAQTIIDVQKKLSQLLGMNDSPVYDGRPS</sequence>
<protein>
    <submittedName>
        <fullName evidence="3">Transposase</fullName>
    </submittedName>
</protein>
<feature type="coiled-coil region" evidence="1">
    <location>
        <begin position="116"/>
        <end position="143"/>
    </location>
</feature>
<feature type="region of interest" description="Disordered" evidence="2">
    <location>
        <begin position="97"/>
        <end position="116"/>
    </location>
</feature>
<evidence type="ECO:0000256" key="1">
    <source>
        <dbReference type="SAM" id="Coils"/>
    </source>
</evidence>
<organism evidence="3">
    <name type="scientific">Candidatus Kentrum sp. DK</name>
    <dbReference type="NCBI Taxonomy" id="2126562"/>
    <lineage>
        <taxon>Bacteria</taxon>
        <taxon>Pseudomonadati</taxon>
        <taxon>Pseudomonadota</taxon>
        <taxon>Gammaproteobacteria</taxon>
        <taxon>Candidatus Kentrum</taxon>
    </lineage>
</organism>
<evidence type="ECO:0000256" key="2">
    <source>
        <dbReference type="SAM" id="MobiDB-lite"/>
    </source>
</evidence>
<dbReference type="EMBL" id="CAADEY010000235">
    <property type="protein sequence ID" value="VFJ69887.1"/>
    <property type="molecule type" value="Genomic_DNA"/>
</dbReference>
<dbReference type="AlphaFoldDB" id="A0A450TPU4"/>
<keyword evidence="1" id="KW-0175">Coiled coil</keyword>
<feature type="compositionally biased region" description="Polar residues" evidence="2">
    <location>
        <begin position="33"/>
        <end position="43"/>
    </location>
</feature>
<name>A0A450TPU4_9GAMM</name>
<reference evidence="3" key="1">
    <citation type="submission" date="2019-02" db="EMBL/GenBank/DDBJ databases">
        <authorList>
            <person name="Gruber-Vodicka R. H."/>
            <person name="Seah K. B. B."/>
        </authorList>
    </citation>
    <scope>NUCLEOTIDE SEQUENCE</scope>
    <source>
        <strain evidence="3">BECK_DK161</strain>
    </source>
</reference>
<proteinExistence type="predicted"/>
<gene>
    <name evidence="3" type="ORF">BECKDK2373C_GA0170839_12351</name>
</gene>
<feature type="region of interest" description="Disordered" evidence="2">
    <location>
        <begin position="1"/>
        <end position="44"/>
    </location>
</feature>
<evidence type="ECO:0000313" key="3">
    <source>
        <dbReference type="EMBL" id="VFJ69887.1"/>
    </source>
</evidence>